<dbReference type="PANTHER" id="PTHR30480:SF13">
    <property type="entry name" value="BETA-HEXOSAMINIDASE"/>
    <property type="match status" value="1"/>
</dbReference>
<evidence type="ECO:0000313" key="9">
    <source>
        <dbReference type="EMBL" id="WDZ84623.1"/>
    </source>
</evidence>
<name>A0ABY7ZRD4_9ACTN</name>
<dbReference type="EMBL" id="CP118615">
    <property type="protein sequence ID" value="WDZ84623.1"/>
    <property type="molecule type" value="Genomic_DNA"/>
</dbReference>
<organism evidence="9 10">
    <name type="scientific">Micromonospora cathayae</name>
    <dbReference type="NCBI Taxonomy" id="3028804"/>
    <lineage>
        <taxon>Bacteria</taxon>
        <taxon>Bacillati</taxon>
        <taxon>Actinomycetota</taxon>
        <taxon>Actinomycetes</taxon>
        <taxon>Micromonosporales</taxon>
        <taxon>Micromonosporaceae</taxon>
        <taxon>Micromonospora</taxon>
    </lineage>
</organism>
<dbReference type="PROSITE" id="PS51257">
    <property type="entry name" value="PROKAR_LIPOPROTEIN"/>
    <property type="match status" value="1"/>
</dbReference>
<keyword evidence="5" id="KW-0326">Glycosidase</keyword>
<dbReference type="InterPro" id="IPR036881">
    <property type="entry name" value="Glyco_hydro_3_C_sf"/>
</dbReference>
<protein>
    <recommendedName>
        <fullName evidence="3">beta-N-acetylhexosaminidase</fullName>
        <ecNumber evidence="3">3.2.1.52</ecNumber>
    </recommendedName>
</protein>
<dbReference type="GO" id="GO:0016787">
    <property type="term" value="F:hydrolase activity"/>
    <property type="evidence" value="ECO:0007669"/>
    <property type="project" value="UniProtKB-KW"/>
</dbReference>
<evidence type="ECO:0000256" key="5">
    <source>
        <dbReference type="ARBA" id="ARBA00023295"/>
    </source>
</evidence>
<evidence type="ECO:0000256" key="4">
    <source>
        <dbReference type="ARBA" id="ARBA00022801"/>
    </source>
</evidence>
<sequence length="578" mass="58124">MSSLLRRVGVASVLLAVLTSSGCAQSRGETPGGPGGPSGTPTTSPTPAASATPAGDPAARAAELVARLGDEDLVGQVLMPYAYGSSATDVSPGSARGNQALAGVSTPAEMVTRYRLGGLILVGFSADDPTSGNQETTNVDSPEQVHGLTTGLRTAAGKLPAGTAPFLIGTDQEYGVVTRITDGVTQLPSALAAGAADDPARTEAAWRAAGTELAALGINLDFAPVADVLATRSTVIGSRSFGADPERVAAQVGGAVRGLQGAGVAATLKHFPGHGHSAADSHSELPVLTQPRKVLDAGALPPFDAGIDAGAWAVMSAHLDVRAVDPGVPGTFSRKLLTDVLRGQLGFQGVLITDGMNMAPAKRYPPGEAAVRALNAGNDLILMPPNVTQAYDGLLAALRDGSLPRTRLVEAVTRVLTLKFRLADKPVPDRSTIGSEAHSRAARDLATAAVTMLRGSCAKAAVTGPVTVTASGGRERTRAALAEALTAAGVRVVPSGGTVVHLVGYGDTAADLNATAAVTVAMDTPYVLAKAKSPILLATYSSSRVSMAGLADVLAGKARPTGRAPVPVPGLSAGACAR</sequence>
<keyword evidence="7" id="KW-0732">Signal</keyword>
<dbReference type="Gene3D" id="3.40.50.1700">
    <property type="entry name" value="Glycoside hydrolase family 3 C-terminal domain"/>
    <property type="match status" value="1"/>
</dbReference>
<keyword evidence="10" id="KW-1185">Reference proteome</keyword>
<keyword evidence="4 9" id="KW-0378">Hydrolase</keyword>
<evidence type="ECO:0000259" key="8">
    <source>
        <dbReference type="Pfam" id="PF00933"/>
    </source>
</evidence>
<dbReference type="InterPro" id="IPR050226">
    <property type="entry name" value="NagZ_Beta-hexosaminidase"/>
</dbReference>
<comment type="similarity">
    <text evidence="2">Belongs to the glycosyl hydrolase 3 family.</text>
</comment>
<evidence type="ECO:0000256" key="3">
    <source>
        <dbReference type="ARBA" id="ARBA00012663"/>
    </source>
</evidence>
<dbReference type="InterPro" id="IPR019800">
    <property type="entry name" value="Glyco_hydro_3_AS"/>
</dbReference>
<dbReference type="RefSeq" id="WP_275031207.1">
    <property type="nucleotide sequence ID" value="NZ_CP118615.1"/>
</dbReference>
<gene>
    <name evidence="9" type="ORF">PVK37_30045</name>
</gene>
<proteinExistence type="inferred from homology"/>
<dbReference type="Gene3D" id="3.20.20.300">
    <property type="entry name" value="Glycoside hydrolase, family 3, N-terminal domain"/>
    <property type="match status" value="1"/>
</dbReference>
<dbReference type="InterPro" id="IPR036962">
    <property type="entry name" value="Glyco_hydro_3_N_sf"/>
</dbReference>
<dbReference type="Pfam" id="PF00933">
    <property type="entry name" value="Glyco_hydro_3"/>
    <property type="match status" value="1"/>
</dbReference>
<dbReference type="PROSITE" id="PS00775">
    <property type="entry name" value="GLYCOSYL_HYDROL_F3"/>
    <property type="match status" value="1"/>
</dbReference>
<evidence type="ECO:0000256" key="6">
    <source>
        <dbReference type="SAM" id="MobiDB-lite"/>
    </source>
</evidence>
<evidence type="ECO:0000256" key="2">
    <source>
        <dbReference type="ARBA" id="ARBA00005336"/>
    </source>
</evidence>
<feature type="signal peptide" evidence="7">
    <location>
        <begin position="1"/>
        <end position="26"/>
    </location>
</feature>
<evidence type="ECO:0000256" key="1">
    <source>
        <dbReference type="ARBA" id="ARBA00001231"/>
    </source>
</evidence>
<dbReference type="InterPro" id="IPR017853">
    <property type="entry name" value="GH"/>
</dbReference>
<reference evidence="9 10" key="1">
    <citation type="submission" date="2023-02" db="EMBL/GenBank/DDBJ databases">
        <authorList>
            <person name="Mo P."/>
        </authorList>
    </citation>
    <scope>NUCLEOTIDE SEQUENCE [LARGE SCALE GENOMIC DNA]</scope>
    <source>
        <strain evidence="9 10">HUAS 3</strain>
    </source>
</reference>
<comment type="catalytic activity">
    <reaction evidence="1">
        <text>Hydrolysis of terminal non-reducing N-acetyl-D-hexosamine residues in N-acetyl-beta-D-hexosaminides.</text>
        <dbReference type="EC" id="3.2.1.52"/>
    </reaction>
</comment>
<feature type="chain" id="PRO_5046526687" description="beta-N-acetylhexosaminidase" evidence="7">
    <location>
        <begin position="27"/>
        <end position="578"/>
    </location>
</feature>
<evidence type="ECO:0000313" key="10">
    <source>
        <dbReference type="Proteomes" id="UP001219605"/>
    </source>
</evidence>
<evidence type="ECO:0000256" key="7">
    <source>
        <dbReference type="SAM" id="SignalP"/>
    </source>
</evidence>
<dbReference type="Proteomes" id="UP001219605">
    <property type="component" value="Chromosome"/>
</dbReference>
<feature type="compositionally biased region" description="Low complexity" evidence="6">
    <location>
        <begin position="39"/>
        <end position="58"/>
    </location>
</feature>
<dbReference type="InterPro" id="IPR001764">
    <property type="entry name" value="Glyco_hydro_3_N"/>
</dbReference>
<dbReference type="SUPFAM" id="SSF51445">
    <property type="entry name" value="(Trans)glycosidases"/>
    <property type="match status" value="1"/>
</dbReference>
<accession>A0ABY7ZRD4</accession>
<feature type="region of interest" description="Disordered" evidence="6">
    <location>
        <begin position="23"/>
        <end position="58"/>
    </location>
</feature>
<dbReference type="PANTHER" id="PTHR30480">
    <property type="entry name" value="BETA-HEXOSAMINIDASE-RELATED"/>
    <property type="match status" value="1"/>
</dbReference>
<dbReference type="EC" id="3.2.1.52" evidence="3"/>
<feature type="domain" description="Glycoside hydrolase family 3 N-terminal" evidence="8">
    <location>
        <begin position="106"/>
        <end position="418"/>
    </location>
</feature>